<organism evidence="2 3">
    <name type="scientific">Micromonospora rifamycinica</name>
    <dbReference type="NCBI Taxonomy" id="291594"/>
    <lineage>
        <taxon>Bacteria</taxon>
        <taxon>Bacillati</taxon>
        <taxon>Actinomycetota</taxon>
        <taxon>Actinomycetes</taxon>
        <taxon>Micromonosporales</taxon>
        <taxon>Micromonosporaceae</taxon>
        <taxon>Micromonospora</taxon>
    </lineage>
</organism>
<protein>
    <submittedName>
        <fullName evidence="2">Uncharacterized protein</fullName>
    </submittedName>
</protein>
<proteinExistence type="predicted"/>
<feature type="region of interest" description="Disordered" evidence="1">
    <location>
        <begin position="55"/>
        <end position="74"/>
    </location>
</feature>
<evidence type="ECO:0000313" key="3">
    <source>
        <dbReference type="Proteomes" id="UP000198226"/>
    </source>
</evidence>
<dbReference type="Proteomes" id="UP000198226">
    <property type="component" value="Chromosome I"/>
</dbReference>
<keyword evidence="3" id="KW-1185">Reference proteome</keyword>
<dbReference type="AlphaFoldDB" id="A0A1C5HA16"/>
<feature type="region of interest" description="Disordered" evidence="1">
    <location>
        <begin position="1"/>
        <end position="46"/>
    </location>
</feature>
<gene>
    <name evidence="2" type="ORF">GA0070623_0942</name>
</gene>
<name>A0A1C5HA16_9ACTN</name>
<sequence>MAAMATRLPLRKRPALPKPPPHPDQPRPLAQPGRPAMTPPDPTHYQVVWEEQIRQHEQGHLRNERPKARIERLI</sequence>
<evidence type="ECO:0000313" key="2">
    <source>
        <dbReference type="EMBL" id="SCG42844.1"/>
    </source>
</evidence>
<accession>A0A1C5HA16</accession>
<evidence type="ECO:0000256" key="1">
    <source>
        <dbReference type="SAM" id="MobiDB-lite"/>
    </source>
</evidence>
<reference evidence="3" key="1">
    <citation type="submission" date="2016-06" db="EMBL/GenBank/DDBJ databases">
        <authorList>
            <person name="Varghese N."/>
            <person name="Submissions Spin"/>
        </authorList>
    </citation>
    <scope>NUCLEOTIDE SEQUENCE [LARGE SCALE GENOMIC DNA]</scope>
    <source>
        <strain evidence="3">DSM 44983</strain>
    </source>
</reference>
<dbReference type="EMBL" id="LT607752">
    <property type="protein sequence ID" value="SCG42844.1"/>
    <property type="molecule type" value="Genomic_DNA"/>
</dbReference>